<evidence type="ECO:0000313" key="2">
    <source>
        <dbReference type="Proteomes" id="UP001229251"/>
    </source>
</evidence>
<evidence type="ECO:0000313" key="1">
    <source>
        <dbReference type="EMBL" id="MDK7187087.1"/>
    </source>
</evidence>
<protein>
    <submittedName>
        <fullName evidence="1">Uncharacterized protein</fullName>
    </submittedName>
</protein>
<organism evidence="1 2">
    <name type="scientific">Facklamia hominis</name>
    <dbReference type="NCBI Taxonomy" id="178214"/>
    <lineage>
        <taxon>Bacteria</taxon>
        <taxon>Bacillati</taxon>
        <taxon>Bacillota</taxon>
        <taxon>Bacilli</taxon>
        <taxon>Lactobacillales</taxon>
        <taxon>Aerococcaceae</taxon>
        <taxon>Facklamia</taxon>
    </lineage>
</organism>
<accession>A0AAJ1Q3R6</accession>
<sequence length="176" mass="20515">MTDCQELGPSHYLTLTEQEDDKLWLAEIVDEDPTFRLKRLFLPAYEKGKYLLYDGVYQIHGVCAGITPFNKEYCLIHQGKMQRYLAMSQVLSLLPAIKDFEGQRLQRIKYQIRQILAEIGQTADHPLIQENLDYQSQMVDDMDTSEAANACLTQLIKEKDRMITYYTQLLEREGKI</sequence>
<dbReference type="AlphaFoldDB" id="A0AAJ1Q3R6"/>
<gene>
    <name evidence="1" type="ORF">QP433_03745</name>
</gene>
<dbReference type="Proteomes" id="UP001229251">
    <property type="component" value="Unassembled WGS sequence"/>
</dbReference>
<comment type="caution">
    <text evidence="1">The sequence shown here is derived from an EMBL/GenBank/DDBJ whole genome shotgun (WGS) entry which is preliminary data.</text>
</comment>
<proteinExistence type="predicted"/>
<dbReference type="RefSeq" id="WP_070609521.1">
    <property type="nucleotide sequence ID" value="NZ_JASOOE010000005.1"/>
</dbReference>
<reference evidence="1" key="1">
    <citation type="submission" date="2023-05" db="EMBL/GenBank/DDBJ databases">
        <title>Cataloging the Phylogenetic Diversity of Human Bladder Bacteria.</title>
        <authorList>
            <person name="Du J."/>
        </authorList>
    </citation>
    <scope>NUCLEOTIDE SEQUENCE</scope>
    <source>
        <strain evidence="1">UMB1231</strain>
    </source>
</reference>
<name>A0AAJ1Q3R6_9LACT</name>
<dbReference type="EMBL" id="JASOOE010000005">
    <property type="protein sequence ID" value="MDK7187087.1"/>
    <property type="molecule type" value="Genomic_DNA"/>
</dbReference>